<protein>
    <submittedName>
        <fullName evidence="2">Uncharacterized protein</fullName>
    </submittedName>
</protein>
<evidence type="ECO:0000256" key="1">
    <source>
        <dbReference type="SAM" id="Phobius"/>
    </source>
</evidence>
<comment type="caution">
    <text evidence="2">The sequence shown here is derived from an EMBL/GenBank/DDBJ whole genome shotgun (WGS) entry which is preliminary data.</text>
</comment>
<gene>
    <name evidence="2" type="ORF">SDC9_134036</name>
</gene>
<keyword evidence="1" id="KW-0472">Membrane</keyword>
<accession>A0A645DDN4</accession>
<sequence length="123" mass="13015">MLFGTTPVSPITYTFFTFNLLSSFMVSFVIPFELVKSTGALFFFAKGAADNASAYASPFATTAYSAPSTHPALETSTAVKYLSLPDSLWNSTLAADTWCAGMIPAISAVSAALAKALLVVFFM</sequence>
<feature type="transmembrane region" description="Helical" evidence="1">
    <location>
        <begin position="12"/>
        <end position="32"/>
    </location>
</feature>
<proteinExistence type="predicted"/>
<evidence type="ECO:0000313" key="2">
    <source>
        <dbReference type="EMBL" id="MPM86943.1"/>
    </source>
</evidence>
<organism evidence="2">
    <name type="scientific">bioreactor metagenome</name>
    <dbReference type="NCBI Taxonomy" id="1076179"/>
    <lineage>
        <taxon>unclassified sequences</taxon>
        <taxon>metagenomes</taxon>
        <taxon>ecological metagenomes</taxon>
    </lineage>
</organism>
<reference evidence="2" key="1">
    <citation type="submission" date="2019-08" db="EMBL/GenBank/DDBJ databases">
        <authorList>
            <person name="Kucharzyk K."/>
            <person name="Murdoch R.W."/>
            <person name="Higgins S."/>
            <person name="Loffler F."/>
        </authorList>
    </citation>
    <scope>NUCLEOTIDE SEQUENCE</scope>
</reference>
<feature type="transmembrane region" description="Helical" evidence="1">
    <location>
        <begin position="102"/>
        <end position="122"/>
    </location>
</feature>
<keyword evidence="1" id="KW-1133">Transmembrane helix</keyword>
<keyword evidence="1" id="KW-0812">Transmembrane</keyword>
<dbReference type="EMBL" id="VSSQ01034867">
    <property type="protein sequence ID" value="MPM86943.1"/>
    <property type="molecule type" value="Genomic_DNA"/>
</dbReference>
<name>A0A645DDN4_9ZZZZ</name>
<dbReference type="AlphaFoldDB" id="A0A645DDN4"/>